<evidence type="ECO:0000313" key="4">
    <source>
        <dbReference type="EMBL" id="GAA1631090.1"/>
    </source>
</evidence>
<evidence type="ECO:0000256" key="2">
    <source>
        <dbReference type="ARBA" id="ARBA00023315"/>
    </source>
</evidence>
<dbReference type="CDD" id="cd04301">
    <property type="entry name" value="NAT_SF"/>
    <property type="match status" value="1"/>
</dbReference>
<dbReference type="SUPFAM" id="SSF55729">
    <property type="entry name" value="Acyl-CoA N-acyltransferases (Nat)"/>
    <property type="match status" value="1"/>
</dbReference>
<dbReference type="PROSITE" id="PS51186">
    <property type="entry name" value="GNAT"/>
    <property type="match status" value="1"/>
</dbReference>
<dbReference type="Proteomes" id="UP001501319">
    <property type="component" value="Unassembled WGS sequence"/>
</dbReference>
<evidence type="ECO:0000259" key="3">
    <source>
        <dbReference type="PROSITE" id="PS51186"/>
    </source>
</evidence>
<dbReference type="EMBL" id="BAAANE010000004">
    <property type="protein sequence ID" value="GAA1631090.1"/>
    <property type="molecule type" value="Genomic_DNA"/>
</dbReference>
<dbReference type="InterPro" id="IPR050832">
    <property type="entry name" value="Bact_Acetyltransf"/>
</dbReference>
<dbReference type="RefSeq" id="WP_344110600.1">
    <property type="nucleotide sequence ID" value="NZ_BAAANE010000004.1"/>
</dbReference>
<dbReference type="Pfam" id="PF00583">
    <property type="entry name" value="Acetyltransf_1"/>
    <property type="match status" value="1"/>
</dbReference>
<feature type="domain" description="N-acetyltransferase" evidence="3">
    <location>
        <begin position="3"/>
        <end position="158"/>
    </location>
</feature>
<dbReference type="PANTHER" id="PTHR43877:SF2">
    <property type="entry name" value="AMINOALKYLPHOSPHONATE N-ACETYLTRANSFERASE-RELATED"/>
    <property type="match status" value="1"/>
</dbReference>
<evidence type="ECO:0000313" key="5">
    <source>
        <dbReference type="Proteomes" id="UP001501319"/>
    </source>
</evidence>
<gene>
    <name evidence="4" type="ORF">GCM10009744_19070</name>
</gene>
<keyword evidence="5" id="KW-1185">Reference proteome</keyword>
<dbReference type="InterPro" id="IPR016181">
    <property type="entry name" value="Acyl_CoA_acyltransferase"/>
</dbReference>
<keyword evidence="2" id="KW-0012">Acyltransferase</keyword>
<reference evidence="5" key="1">
    <citation type="journal article" date="2019" name="Int. J. Syst. Evol. Microbiol.">
        <title>The Global Catalogue of Microorganisms (GCM) 10K type strain sequencing project: providing services to taxonomists for standard genome sequencing and annotation.</title>
        <authorList>
            <consortium name="The Broad Institute Genomics Platform"/>
            <consortium name="The Broad Institute Genome Sequencing Center for Infectious Disease"/>
            <person name="Wu L."/>
            <person name="Ma J."/>
        </authorList>
    </citation>
    <scope>NUCLEOTIDE SEQUENCE [LARGE SCALE GENOMIC DNA]</scope>
    <source>
        <strain evidence="5">JCM 14306</strain>
    </source>
</reference>
<protein>
    <recommendedName>
        <fullName evidence="3">N-acetyltransferase domain-containing protein</fullName>
    </recommendedName>
</protein>
<dbReference type="InterPro" id="IPR000182">
    <property type="entry name" value="GNAT_dom"/>
</dbReference>
<proteinExistence type="predicted"/>
<dbReference type="Gene3D" id="3.40.630.30">
    <property type="match status" value="1"/>
</dbReference>
<dbReference type="PANTHER" id="PTHR43877">
    <property type="entry name" value="AMINOALKYLPHOSPHONATE N-ACETYLTRANSFERASE-RELATED-RELATED"/>
    <property type="match status" value="1"/>
</dbReference>
<name>A0ABP4R7A2_9ACTN</name>
<sequence length="158" mass="16998">MTVNLRPAEAADADAVASIWYSGWGDGHLGNVPDELVAIRTKESFWQRVPALIGNTTVAVVGDEVAGFVMVADDEVEQVYVSGDHRGSGVADVLIDEAARQVKANGYDEAWLAVATGNARARRFYERSGWTDGGAFDYPASTDSGPIPVPCHRYLKKV</sequence>
<comment type="caution">
    <text evidence="4">The sequence shown here is derived from an EMBL/GenBank/DDBJ whole genome shotgun (WGS) entry which is preliminary data.</text>
</comment>
<organism evidence="4 5">
    <name type="scientific">Kribbella alba</name>
    <dbReference type="NCBI Taxonomy" id="190197"/>
    <lineage>
        <taxon>Bacteria</taxon>
        <taxon>Bacillati</taxon>
        <taxon>Actinomycetota</taxon>
        <taxon>Actinomycetes</taxon>
        <taxon>Propionibacteriales</taxon>
        <taxon>Kribbellaceae</taxon>
        <taxon>Kribbella</taxon>
    </lineage>
</organism>
<keyword evidence="1" id="KW-0808">Transferase</keyword>
<evidence type="ECO:0000256" key="1">
    <source>
        <dbReference type="ARBA" id="ARBA00022679"/>
    </source>
</evidence>
<accession>A0ABP4R7A2</accession>